<dbReference type="Proteomes" id="UP000018936">
    <property type="component" value="Unassembled WGS sequence"/>
</dbReference>
<dbReference type="FunFam" id="1.10.10.60:FF:000032">
    <property type="entry name" value="Zinc finger and SCAN domain-containing 20"/>
    <property type="match status" value="1"/>
</dbReference>
<protein>
    <submittedName>
        <fullName evidence="3">Zinc finger and SCAN domain-containing protein 29</fullName>
    </submittedName>
</protein>
<feature type="non-terminal residue" evidence="3">
    <location>
        <position position="1"/>
    </location>
</feature>
<feature type="region of interest" description="Disordered" evidence="1">
    <location>
        <begin position="269"/>
        <end position="297"/>
    </location>
</feature>
<dbReference type="PANTHER" id="PTHR47595:SF1">
    <property type="entry name" value="MYB_SANT-LIKE DNA-BINDING DOMAIN-CONTAINING PROTEIN"/>
    <property type="match status" value="1"/>
</dbReference>
<evidence type="ECO:0000313" key="3">
    <source>
        <dbReference type="EMBL" id="ETE72626.1"/>
    </source>
</evidence>
<dbReference type="OrthoDB" id="691673at2759"/>
<gene>
    <name evidence="3" type="primary">ZSCAN29</name>
    <name evidence="3" type="ORF">L345_01537</name>
</gene>
<dbReference type="EMBL" id="AZIM01000198">
    <property type="protein sequence ID" value="ETE72626.1"/>
    <property type="molecule type" value="Genomic_DNA"/>
</dbReference>
<sequence>MTCLSCRRMLMFRFPFDSKDIKKRMAGDYDFLKSLQNNLQELNHLRAKYLTSRKSPLSVEIKSLFCDQQQLPGENMNIQSFAPRKSIRHRNPYWPDEEIRTFIEIWGDDQVQASLATNFRNEAQYEWISDRMREYGYDRDMKQCRLRAKELRRGYKAIVCGNNSSVSGQRALPFYDSLNSFLCMHKGLVVSKVSLSIDRRNREVQKLSLEQEKNEKLSVVLVSDDDEASIPEPRDDSNGYFQDAQMDSEPVNAQSPCEEWEAHGEDGLLAGDVASPSFANTRGDGHSISSGPSGTFSRASLVDADRISNNHWNRKQRKQTQTASDIVDAISQVGDRLVNALSDLHSKHSETSELAQSRACDSHKEEFTLLANHVNQAAQNVDKLITLMETSTRRIADAMDRQTVALENLAQLFAVRAPLISVPLASQEQSVMVSSPRICVSVPSSPVELYNNVNTLTGNCTSNQKAQDLPAEDCQPVAKKIKTEDDLI</sequence>
<evidence type="ECO:0000313" key="4">
    <source>
        <dbReference type="Proteomes" id="UP000018936"/>
    </source>
</evidence>
<feature type="compositionally biased region" description="Polar residues" evidence="1">
    <location>
        <begin position="287"/>
        <end position="297"/>
    </location>
</feature>
<proteinExistence type="predicted"/>
<dbReference type="Gene3D" id="1.10.10.60">
    <property type="entry name" value="Homeodomain-like"/>
    <property type="match status" value="1"/>
</dbReference>
<reference evidence="3 4" key="1">
    <citation type="journal article" date="2013" name="Proc. Natl. Acad. Sci. U.S.A.">
        <title>The king cobra genome reveals dynamic gene evolution and adaptation in the snake venom system.</title>
        <authorList>
            <person name="Vonk F.J."/>
            <person name="Casewell N.R."/>
            <person name="Henkel C.V."/>
            <person name="Heimberg A.M."/>
            <person name="Jansen H.J."/>
            <person name="McCleary R.J."/>
            <person name="Kerkkamp H.M."/>
            <person name="Vos R.A."/>
            <person name="Guerreiro I."/>
            <person name="Calvete J.J."/>
            <person name="Wuster W."/>
            <person name="Woods A.E."/>
            <person name="Logan J.M."/>
            <person name="Harrison R.A."/>
            <person name="Castoe T.A."/>
            <person name="de Koning A.P."/>
            <person name="Pollock D.D."/>
            <person name="Yandell M."/>
            <person name="Calderon D."/>
            <person name="Renjifo C."/>
            <person name="Currier R.B."/>
            <person name="Salgado D."/>
            <person name="Pla D."/>
            <person name="Sanz L."/>
            <person name="Hyder A.S."/>
            <person name="Ribeiro J.M."/>
            <person name="Arntzen J.W."/>
            <person name="van den Thillart G.E."/>
            <person name="Boetzer M."/>
            <person name="Pirovano W."/>
            <person name="Dirks R.P."/>
            <person name="Spaink H.P."/>
            <person name="Duboule D."/>
            <person name="McGlinn E."/>
            <person name="Kini R.M."/>
            <person name="Richardson M.K."/>
        </authorList>
    </citation>
    <scope>NUCLEOTIDE SEQUENCE</scope>
    <source>
        <tissue evidence="3">Blood</tissue>
    </source>
</reference>
<dbReference type="AlphaFoldDB" id="V8PF81"/>
<feature type="region of interest" description="Disordered" evidence="1">
    <location>
        <begin position="223"/>
        <end position="243"/>
    </location>
</feature>
<dbReference type="Pfam" id="PF13837">
    <property type="entry name" value="Myb_DNA-bind_4"/>
    <property type="match status" value="1"/>
</dbReference>
<evidence type="ECO:0000256" key="1">
    <source>
        <dbReference type="SAM" id="MobiDB-lite"/>
    </source>
</evidence>
<evidence type="ECO:0000259" key="2">
    <source>
        <dbReference type="Pfam" id="PF13837"/>
    </source>
</evidence>
<accession>V8PF81</accession>
<keyword evidence="4" id="KW-1185">Reference proteome</keyword>
<dbReference type="InterPro" id="IPR044822">
    <property type="entry name" value="Myb_DNA-bind_4"/>
</dbReference>
<comment type="caution">
    <text evidence="3">The sequence shown here is derived from an EMBL/GenBank/DDBJ whole genome shotgun (WGS) entry which is preliminary data.</text>
</comment>
<dbReference type="PANTHER" id="PTHR47595">
    <property type="entry name" value="HEAT SHOCK 70 KDA PROTEIN 14"/>
    <property type="match status" value="1"/>
</dbReference>
<name>V8PF81_OPHHA</name>
<organism evidence="3 4">
    <name type="scientific">Ophiophagus hannah</name>
    <name type="common">King cobra</name>
    <name type="synonym">Naja hannah</name>
    <dbReference type="NCBI Taxonomy" id="8665"/>
    <lineage>
        <taxon>Eukaryota</taxon>
        <taxon>Metazoa</taxon>
        <taxon>Chordata</taxon>
        <taxon>Craniata</taxon>
        <taxon>Vertebrata</taxon>
        <taxon>Euteleostomi</taxon>
        <taxon>Lepidosauria</taxon>
        <taxon>Squamata</taxon>
        <taxon>Bifurcata</taxon>
        <taxon>Unidentata</taxon>
        <taxon>Episquamata</taxon>
        <taxon>Toxicofera</taxon>
        <taxon>Serpentes</taxon>
        <taxon>Colubroidea</taxon>
        <taxon>Elapidae</taxon>
        <taxon>Elapinae</taxon>
        <taxon>Ophiophagus</taxon>
    </lineage>
</organism>
<feature type="domain" description="Myb/SANT-like DNA-binding" evidence="2">
    <location>
        <begin position="92"/>
        <end position="180"/>
    </location>
</feature>